<evidence type="ECO:0000256" key="4">
    <source>
        <dbReference type="ARBA" id="ARBA00022989"/>
    </source>
</evidence>
<evidence type="ECO:0000256" key="12">
    <source>
        <dbReference type="SAM" id="Phobius"/>
    </source>
</evidence>
<sequence>MKVNSGCLGDGKSFPPGFRFHPTDEELVLYYLKRKICRRRHRLDVIGETDVYKWDPEDLPGMSKLKTGDRQWFFFSPRDRKYPNGARSNRATRHGYWKATGKDRVISCGSRPVGIKKTLVFYKGRAPSGERTDWVMHEYTMDEEELKRCQTAVEYYALYKVYKKSGPGPKNGEQYGAPFREEDWADDEIEVQCLIEQENSVKQASEISPINNTKTVNCEHMSSLDDLEEIMNQIADEPIPVQPLVVDYGHVLDHFTGEEETQNVDRTSRDVSLRMLQPCSQLPNVPGNLYVTQSGTTQLQFCEAPEVSSAQTINVQDPHVLEEDFLEDFLEMNDLIGQEPTAQNPNDPVSKLENLQFDDVDGLNGFDLFQDPSMFLSEVGSGESWEMSRSYMHSFDNGFMNPDSNLDSNNLSNTRVNYQLQQQFNIANGVSCQLRTDAESCSVIATEANQDFIPSSTSGMSKLKTGDRQWFFFSPRDRKYPNGARSNRATRHGYWKATGKDRVISCGSRPVGIKKTLVFYRGRAPSGERTDWVMHEYTMDEEELKRCQTAKEYYALYKVYKKSGPGPKNGEQYGAPFREEDWADDELEVQCVAEKENLVKQATEIAPTNNTKTVDCQPLSLLDDLEEIMSQILDEPVPIQPPFDHGYALDPLSSEEETRSTLVEHPSRDVSLPVGQPFSQQPSFPISFDLTKSGITQLQLCEAPEVSSAPIINAQDPLDTEEDFLEDFLEMDDLIGPDPTTQNPGKPLNDVERLQFDGFDALHEFDLYQDASSFLCEAGPVDCRQISQPYMNNFDNGVMNPISSSYLNHLEDPTATHLLQQQFNHSDGTNYQLWADDQSYSVLTATEANQGFISSSSSGGLHQNPNPNPNHGFVNHPAGANQNGNAKQDDGTDSWFSSALWSFVESIPTTPASASESALVNRAFERMSSFGRIRINARNMNVAAGNASATSRSSGKSRTGFICFSLLGVLCAILWVLIGS</sequence>
<keyword evidence="10" id="KW-0539">Nucleus</keyword>
<reference evidence="14" key="2">
    <citation type="journal article" date="2024" name="Plant">
        <title>Genomic evolution and insights into agronomic trait innovations of Sesamum species.</title>
        <authorList>
            <person name="Miao H."/>
            <person name="Wang L."/>
            <person name="Qu L."/>
            <person name="Liu H."/>
            <person name="Sun Y."/>
            <person name="Le M."/>
            <person name="Wang Q."/>
            <person name="Wei S."/>
            <person name="Zheng Y."/>
            <person name="Lin W."/>
            <person name="Duan Y."/>
            <person name="Cao H."/>
            <person name="Xiong S."/>
            <person name="Wang X."/>
            <person name="Wei L."/>
            <person name="Li C."/>
            <person name="Ma Q."/>
            <person name="Ju M."/>
            <person name="Zhao R."/>
            <person name="Li G."/>
            <person name="Mu C."/>
            <person name="Tian Q."/>
            <person name="Mei H."/>
            <person name="Zhang T."/>
            <person name="Gao T."/>
            <person name="Zhang H."/>
        </authorList>
    </citation>
    <scope>NUCLEOTIDE SEQUENCE</scope>
    <source>
        <strain evidence="14">3651</strain>
    </source>
</reference>
<reference evidence="14" key="1">
    <citation type="submission" date="2020-06" db="EMBL/GenBank/DDBJ databases">
        <authorList>
            <person name="Li T."/>
            <person name="Hu X."/>
            <person name="Zhang T."/>
            <person name="Song X."/>
            <person name="Zhang H."/>
            <person name="Dai N."/>
            <person name="Sheng W."/>
            <person name="Hou X."/>
            <person name="Wei L."/>
        </authorList>
    </citation>
    <scope>NUCLEOTIDE SEQUENCE</scope>
    <source>
        <strain evidence="14">3651</strain>
        <tissue evidence="14">Leaf</tissue>
    </source>
</reference>
<feature type="region of interest" description="Disordered" evidence="11">
    <location>
        <begin position="854"/>
        <end position="891"/>
    </location>
</feature>
<keyword evidence="15" id="KW-1185">Reference proteome</keyword>
<dbReference type="Proteomes" id="UP001293254">
    <property type="component" value="Unassembled WGS sequence"/>
</dbReference>
<dbReference type="PANTHER" id="PTHR31744">
    <property type="entry name" value="PROTEIN CUP-SHAPED COTYLEDON 2-RELATED"/>
    <property type="match status" value="1"/>
</dbReference>
<evidence type="ECO:0000256" key="3">
    <source>
        <dbReference type="ARBA" id="ARBA00022692"/>
    </source>
</evidence>
<dbReference type="Pfam" id="PF02365">
    <property type="entry name" value="NAM"/>
    <property type="match status" value="2"/>
</dbReference>
<evidence type="ECO:0000256" key="2">
    <source>
        <dbReference type="ARBA" id="ARBA00004167"/>
    </source>
</evidence>
<evidence type="ECO:0000259" key="13">
    <source>
        <dbReference type="PROSITE" id="PS51005"/>
    </source>
</evidence>
<evidence type="ECO:0000313" key="15">
    <source>
        <dbReference type="Proteomes" id="UP001293254"/>
    </source>
</evidence>
<keyword evidence="6" id="KW-0238">DNA-binding</keyword>
<dbReference type="PROSITE" id="PS51005">
    <property type="entry name" value="NAC"/>
    <property type="match status" value="2"/>
</dbReference>
<dbReference type="PANTHER" id="PTHR31744:SF216">
    <property type="entry name" value="NAC TRANSCRIPTION FACTOR"/>
    <property type="match status" value="1"/>
</dbReference>
<feature type="compositionally biased region" description="Polar residues" evidence="11">
    <location>
        <begin position="854"/>
        <end position="865"/>
    </location>
</feature>
<feature type="domain" description="NAC" evidence="13">
    <location>
        <begin position="412"/>
        <end position="562"/>
    </location>
</feature>
<organism evidence="14 15">
    <name type="scientific">Sesamum alatum</name>
    <dbReference type="NCBI Taxonomy" id="300844"/>
    <lineage>
        <taxon>Eukaryota</taxon>
        <taxon>Viridiplantae</taxon>
        <taxon>Streptophyta</taxon>
        <taxon>Embryophyta</taxon>
        <taxon>Tracheophyta</taxon>
        <taxon>Spermatophyta</taxon>
        <taxon>Magnoliopsida</taxon>
        <taxon>eudicotyledons</taxon>
        <taxon>Gunneridae</taxon>
        <taxon>Pentapetalae</taxon>
        <taxon>asterids</taxon>
        <taxon>lamiids</taxon>
        <taxon>Lamiales</taxon>
        <taxon>Pedaliaceae</taxon>
        <taxon>Sesamum</taxon>
    </lineage>
</organism>
<evidence type="ECO:0000256" key="10">
    <source>
        <dbReference type="ARBA" id="ARBA00023242"/>
    </source>
</evidence>
<dbReference type="GO" id="GO:0000976">
    <property type="term" value="F:transcription cis-regulatory region binding"/>
    <property type="evidence" value="ECO:0007669"/>
    <property type="project" value="UniProtKB-ARBA"/>
</dbReference>
<keyword evidence="9" id="KW-0804">Transcription</keyword>
<gene>
    <name evidence="14" type="ORF">Salat_0577500</name>
</gene>
<name>A0AAE2CTQ9_9LAMI</name>
<keyword evidence="8" id="KW-0010">Activator</keyword>
<evidence type="ECO:0000256" key="11">
    <source>
        <dbReference type="SAM" id="MobiDB-lite"/>
    </source>
</evidence>
<dbReference type="GO" id="GO:0005634">
    <property type="term" value="C:nucleus"/>
    <property type="evidence" value="ECO:0007669"/>
    <property type="project" value="UniProtKB-SubCell"/>
</dbReference>
<keyword evidence="3 12" id="KW-0812">Transmembrane</keyword>
<evidence type="ECO:0000256" key="8">
    <source>
        <dbReference type="ARBA" id="ARBA00023159"/>
    </source>
</evidence>
<keyword evidence="5" id="KW-0805">Transcription regulation</keyword>
<feature type="domain" description="NAC" evidence="13">
    <location>
        <begin position="14"/>
        <end position="164"/>
    </location>
</feature>
<dbReference type="Gene3D" id="2.170.150.80">
    <property type="entry name" value="NAC domain"/>
    <property type="match status" value="2"/>
</dbReference>
<dbReference type="GO" id="GO:0006355">
    <property type="term" value="P:regulation of DNA-templated transcription"/>
    <property type="evidence" value="ECO:0007669"/>
    <property type="project" value="InterPro"/>
</dbReference>
<protein>
    <submittedName>
        <fullName evidence="14">NAC domain-containing protein 17</fullName>
    </submittedName>
</protein>
<proteinExistence type="predicted"/>
<dbReference type="SUPFAM" id="SSF101941">
    <property type="entry name" value="NAC domain"/>
    <property type="match status" value="2"/>
</dbReference>
<dbReference type="InterPro" id="IPR036093">
    <property type="entry name" value="NAC_dom_sf"/>
</dbReference>
<accession>A0AAE2CTQ9</accession>
<evidence type="ECO:0000256" key="5">
    <source>
        <dbReference type="ARBA" id="ARBA00023015"/>
    </source>
</evidence>
<comment type="subcellular location">
    <subcellularLocation>
        <location evidence="2">Membrane</location>
        <topology evidence="2">Single-pass membrane protein</topology>
    </subcellularLocation>
    <subcellularLocation>
        <location evidence="1">Nucleus</location>
    </subcellularLocation>
</comment>
<dbReference type="GO" id="GO:0016020">
    <property type="term" value="C:membrane"/>
    <property type="evidence" value="ECO:0007669"/>
    <property type="project" value="UniProtKB-SubCell"/>
</dbReference>
<keyword evidence="4 12" id="KW-1133">Transmembrane helix</keyword>
<comment type="caution">
    <text evidence="14">The sequence shown here is derived from an EMBL/GenBank/DDBJ whole genome shotgun (WGS) entry which is preliminary data.</text>
</comment>
<dbReference type="FunFam" id="2.170.150.80:FF:000006">
    <property type="entry name" value="NAC domain-containing protein 100-like"/>
    <property type="match status" value="1"/>
</dbReference>
<evidence type="ECO:0000313" key="14">
    <source>
        <dbReference type="EMBL" id="KAK4434148.1"/>
    </source>
</evidence>
<dbReference type="AlphaFoldDB" id="A0AAE2CTQ9"/>
<keyword evidence="7 12" id="KW-0472">Membrane</keyword>
<evidence type="ECO:0000256" key="6">
    <source>
        <dbReference type="ARBA" id="ARBA00023125"/>
    </source>
</evidence>
<feature type="transmembrane region" description="Helical" evidence="12">
    <location>
        <begin position="959"/>
        <end position="978"/>
    </location>
</feature>
<dbReference type="EMBL" id="JACGWO010000002">
    <property type="protein sequence ID" value="KAK4434148.1"/>
    <property type="molecule type" value="Genomic_DNA"/>
</dbReference>
<dbReference type="InterPro" id="IPR003441">
    <property type="entry name" value="NAC-dom"/>
</dbReference>
<evidence type="ECO:0000256" key="9">
    <source>
        <dbReference type="ARBA" id="ARBA00023163"/>
    </source>
</evidence>
<evidence type="ECO:0000256" key="7">
    <source>
        <dbReference type="ARBA" id="ARBA00023136"/>
    </source>
</evidence>
<evidence type="ECO:0000256" key="1">
    <source>
        <dbReference type="ARBA" id="ARBA00004123"/>
    </source>
</evidence>